<evidence type="ECO:0000313" key="4">
    <source>
        <dbReference type="Proteomes" id="UP000245577"/>
    </source>
</evidence>
<gene>
    <name evidence="3" type="ORF">MBBWO_01750</name>
</gene>
<dbReference type="RefSeq" id="WP_116669001.1">
    <property type="nucleotide sequence ID" value="NZ_MZGU01000002.1"/>
</dbReference>
<dbReference type="OrthoDB" id="77792at2157"/>
<reference evidence="3 4" key="1">
    <citation type="submission" date="2017-03" db="EMBL/GenBank/DDBJ databases">
        <title>Genome sequence of Methanobrevibacter wosei.</title>
        <authorList>
            <person name="Poehlein A."/>
            <person name="Seedorf H."/>
            <person name="Daniel R."/>
        </authorList>
    </citation>
    <scope>NUCLEOTIDE SEQUENCE [LARGE SCALE GENOMIC DNA]</scope>
    <source>
        <strain evidence="3 4">DSM 11979</strain>
    </source>
</reference>
<keyword evidence="1" id="KW-0812">Transmembrane</keyword>
<dbReference type="Proteomes" id="UP000245577">
    <property type="component" value="Unassembled WGS sequence"/>
</dbReference>
<keyword evidence="1" id="KW-0472">Membrane</keyword>
<evidence type="ECO:0000313" key="3">
    <source>
        <dbReference type="EMBL" id="PWB87060.1"/>
    </source>
</evidence>
<protein>
    <recommendedName>
        <fullName evidence="2">Zinc-ribbon domain-containing protein</fullName>
    </recommendedName>
</protein>
<dbReference type="InterPro" id="IPR026870">
    <property type="entry name" value="Zinc_ribbon_dom"/>
</dbReference>
<name>A0A2U1S9H7_9EURY</name>
<feature type="transmembrane region" description="Helical" evidence="1">
    <location>
        <begin position="73"/>
        <end position="91"/>
    </location>
</feature>
<evidence type="ECO:0000256" key="1">
    <source>
        <dbReference type="SAM" id="Phobius"/>
    </source>
</evidence>
<organism evidence="3 4">
    <name type="scientific">Methanobrevibacter woesei</name>
    <dbReference type="NCBI Taxonomy" id="190976"/>
    <lineage>
        <taxon>Archaea</taxon>
        <taxon>Methanobacteriati</taxon>
        <taxon>Methanobacteriota</taxon>
        <taxon>Methanomada group</taxon>
        <taxon>Methanobacteria</taxon>
        <taxon>Methanobacteriales</taxon>
        <taxon>Methanobacteriaceae</taxon>
        <taxon>Methanobrevibacter</taxon>
    </lineage>
</organism>
<dbReference type="EMBL" id="MZGU01000002">
    <property type="protein sequence ID" value="PWB87060.1"/>
    <property type="molecule type" value="Genomic_DNA"/>
</dbReference>
<proteinExistence type="predicted"/>
<comment type="caution">
    <text evidence="3">The sequence shown here is derived from an EMBL/GenBank/DDBJ whole genome shotgun (WGS) entry which is preliminary data.</text>
</comment>
<keyword evidence="1" id="KW-1133">Transmembrane helix</keyword>
<dbReference type="AlphaFoldDB" id="A0A2U1S9H7"/>
<accession>A0A2U1S9H7</accession>
<feature type="transmembrane region" description="Helical" evidence="1">
    <location>
        <begin position="49"/>
        <end position="67"/>
    </location>
</feature>
<feature type="transmembrane region" description="Helical" evidence="1">
    <location>
        <begin position="103"/>
        <end position="121"/>
    </location>
</feature>
<dbReference type="Pfam" id="PF13240">
    <property type="entry name" value="Zn_Ribbon_1"/>
    <property type="match status" value="1"/>
</dbReference>
<evidence type="ECO:0000259" key="2">
    <source>
        <dbReference type="Pfam" id="PF13240"/>
    </source>
</evidence>
<sequence>MTRICTKCGYENDDSFNFCAKCGTSLIEGVETPQFDVVMPLNDRQKRNIIILSYVITIALAWGGLVIKLLLSHSHISFIGFFGLFLPFYMLQSSDREIKKHGYIQLVLSIVGLVLSYWAAFNL</sequence>
<feature type="domain" description="Zinc-ribbon" evidence="2">
    <location>
        <begin position="5"/>
        <end position="26"/>
    </location>
</feature>
<keyword evidence="4" id="KW-1185">Reference proteome</keyword>